<dbReference type="AlphaFoldDB" id="A0AAV2KCB3"/>
<feature type="domain" description="Acyl-CoA thioester hydrolase/bile acid-CoA amino acid N-acetyltransferase" evidence="3">
    <location>
        <begin position="40"/>
        <end position="160"/>
    </location>
</feature>
<evidence type="ECO:0000256" key="1">
    <source>
        <dbReference type="ARBA" id="ARBA00006538"/>
    </source>
</evidence>
<evidence type="ECO:0000259" key="3">
    <source>
        <dbReference type="Pfam" id="PF04775"/>
    </source>
</evidence>
<feature type="active site" description="Charge relay system" evidence="2">
    <location>
        <position position="344"/>
    </location>
</feature>
<feature type="active site" description="Charge relay system" evidence="2">
    <location>
        <position position="378"/>
    </location>
</feature>
<dbReference type="InterPro" id="IPR029058">
    <property type="entry name" value="AB_hydrolase_fold"/>
</dbReference>
<feature type="active site" description="Charge relay system" evidence="2">
    <location>
        <position position="251"/>
    </location>
</feature>
<dbReference type="InterPro" id="IPR042490">
    <property type="entry name" value="Thio_Ohase/BAAT_N"/>
</dbReference>
<evidence type="ECO:0000256" key="2">
    <source>
        <dbReference type="PIRSR" id="PIRSR016521-1"/>
    </source>
</evidence>
<evidence type="ECO:0000259" key="4">
    <source>
        <dbReference type="Pfam" id="PF08840"/>
    </source>
</evidence>
<name>A0AAV2KCB3_KNICA</name>
<evidence type="ECO:0000313" key="6">
    <source>
        <dbReference type="Proteomes" id="UP001497482"/>
    </source>
</evidence>
<dbReference type="Gene3D" id="2.60.40.2240">
    <property type="entry name" value="Acyl-CoA thioester hydrolase/BAAT N-terminal domain"/>
    <property type="match status" value="1"/>
</dbReference>
<reference evidence="5 6" key="1">
    <citation type="submission" date="2024-04" db="EMBL/GenBank/DDBJ databases">
        <authorList>
            <person name="Waldvogel A.-M."/>
            <person name="Schoenle A."/>
        </authorList>
    </citation>
    <scope>NUCLEOTIDE SEQUENCE [LARGE SCALE GENOMIC DNA]</scope>
</reference>
<dbReference type="PANTHER" id="PTHR10824">
    <property type="entry name" value="ACYL-COENZYME A THIOESTERASE-RELATED"/>
    <property type="match status" value="1"/>
</dbReference>
<comment type="similarity">
    <text evidence="1">Belongs to the C/M/P thioester hydrolase family.</text>
</comment>
<dbReference type="InterPro" id="IPR014940">
    <property type="entry name" value="BAAT_C"/>
</dbReference>
<dbReference type="PANTHER" id="PTHR10824:SF17">
    <property type="entry name" value="ACYL-COENZYME A THIOESTERASE 6"/>
    <property type="match status" value="1"/>
</dbReference>
<dbReference type="Pfam" id="PF04775">
    <property type="entry name" value="Bile_Hydr_Trans"/>
    <property type="match status" value="1"/>
</dbReference>
<dbReference type="Proteomes" id="UP001497482">
    <property type="component" value="Chromosome 17"/>
</dbReference>
<organism evidence="5 6">
    <name type="scientific">Knipowitschia caucasica</name>
    <name type="common">Caucasian dwarf goby</name>
    <name type="synonym">Pomatoschistus caucasicus</name>
    <dbReference type="NCBI Taxonomy" id="637954"/>
    <lineage>
        <taxon>Eukaryota</taxon>
        <taxon>Metazoa</taxon>
        <taxon>Chordata</taxon>
        <taxon>Craniata</taxon>
        <taxon>Vertebrata</taxon>
        <taxon>Euteleostomi</taxon>
        <taxon>Actinopterygii</taxon>
        <taxon>Neopterygii</taxon>
        <taxon>Teleostei</taxon>
        <taxon>Neoteleostei</taxon>
        <taxon>Acanthomorphata</taxon>
        <taxon>Gobiaria</taxon>
        <taxon>Gobiiformes</taxon>
        <taxon>Gobioidei</taxon>
        <taxon>Gobiidae</taxon>
        <taxon>Gobiinae</taxon>
        <taxon>Knipowitschia</taxon>
    </lineage>
</organism>
<evidence type="ECO:0000313" key="5">
    <source>
        <dbReference type="EMBL" id="CAL1585570.1"/>
    </source>
</evidence>
<protein>
    <submittedName>
        <fullName evidence="5">Uncharacterized protein</fullName>
    </submittedName>
</protein>
<dbReference type="GO" id="GO:0006631">
    <property type="term" value="P:fatty acid metabolic process"/>
    <property type="evidence" value="ECO:0007669"/>
    <property type="project" value="TreeGrafter"/>
</dbReference>
<dbReference type="Gene3D" id="3.40.50.1820">
    <property type="entry name" value="alpha/beta hydrolase"/>
    <property type="match status" value="1"/>
</dbReference>
<dbReference type="InterPro" id="IPR006862">
    <property type="entry name" value="Thio_Ohase/aa_AcTrfase"/>
</dbReference>
<dbReference type="EMBL" id="OZ035839">
    <property type="protein sequence ID" value="CAL1585570.1"/>
    <property type="molecule type" value="Genomic_DNA"/>
</dbReference>
<dbReference type="SUPFAM" id="SSF53474">
    <property type="entry name" value="alpha/beta-Hydrolases"/>
    <property type="match status" value="1"/>
</dbReference>
<sequence length="433" mass="47095">MRTRSGLDHSLSAGPWKHQTPMASSQVRLRILPSVRCLFDKPVQVKVEGLSPHAPVVLRSKVLDDRGVVFRAEAQYQADHGGHVDASRDPSLGGSYTGVEPMGLFWSMLPETPHNKLLKKSALTPMQVQISALSGETVLATEVNQREFMPEGMRRIPVREGRLRGVLFVPPGPGPFPGIVDLYTFGGGLSEPRASLLACKGFVVLALAYKGYEDLPKNPEYLDLEYFEEGVTYLRSQPQVAGSGVGVISISHSGGLALSMASFLDHIAATVCVNGCNANTVIPLRYRDLVLPPLQPVLENVSVLPDSGLLNGRHAMPDPLLHPSSLIPIQRATSHFLLAASEDDHNWESALYARQAAAILKSHGKDTCSLAVYSKSGHFLEAPHMPFCPSAVHAVVGRAVAFGGEARAHAQDQLHLWERVQRFFKRHLGDLSL</sequence>
<dbReference type="InterPro" id="IPR016662">
    <property type="entry name" value="Acyl-CoA_thioEstase_long-chain"/>
</dbReference>
<feature type="domain" description="BAAT/Acyl-CoA thioester hydrolase C-terminal" evidence="4">
    <location>
        <begin position="223"/>
        <end position="429"/>
    </location>
</feature>
<dbReference type="FunFam" id="3.40.50.1820:FF:000024">
    <property type="entry name" value="acyl-coenzyme A thioesterase 4"/>
    <property type="match status" value="1"/>
</dbReference>
<keyword evidence="6" id="KW-1185">Reference proteome</keyword>
<dbReference type="Pfam" id="PF08840">
    <property type="entry name" value="BAAT_C"/>
    <property type="match status" value="1"/>
</dbReference>
<gene>
    <name evidence="5" type="ORF">KC01_LOCUS15786</name>
</gene>
<dbReference type="GO" id="GO:0047617">
    <property type="term" value="F:fatty acyl-CoA hydrolase activity"/>
    <property type="evidence" value="ECO:0007669"/>
    <property type="project" value="TreeGrafter"/>
</dbReference>
<dbReference type="GO" id="GO:0006637">
    <property type="term" value="P:acyl-CoA metabolic process"/>
    <property type="evidence" value="ECO:0007669"/>
    <property type="project" value="InterPro"/>
</dbReference>
<proteinExistence type="inferred from homology"/>
<dbReference type="PIRSF" id="PIRSF016521">
    <property type="entry name" value="Acyl-CoA_hydro"/>
    <property type="match status" value="1"/>
</dbReference>
<accession>A0AAV2KCB3</accession>